<reference evidence="5" key="1">
    <citation type="submission" date="2017-06" db="EMBL/GenBank/DDBJ databases">
        <title>Genome analysis of Fimbriiglobus ruber SP5, the first member of the order Planctomycetales with confirmed chitinolytic capability.</title>
        <authorList>
            <person name="Ravin N.V."/>
            <person name="Rakitin A.L."/>
            <person name="Ivanova A.A."/>
            <person name="Beletsky A.V."/>
            <person name="Kulichevskaya I.S."/>
            <person name="Mardanov A.V."/>
            <person name="Dedysh S.N."/>
        </authorList>
    </citation>
    <scope>NUCLEOTIDE SEQUENCE [LARGE SCALE GENOMIC DNA]</scope>
    <source>
        <strain evidence="5">SP5</strain>
    </source>
</reference>
<evidence type="ECO:0000259" key="3">
    <source>
        <dbReference type="SMART" id="SM00822"/>
    </source>
</evidence>
<dbReference type="GO" id="GO:0016616">
    <property type="term" value="F:oxidoreductase activity, acting on the CH-OH group of donors, NAD or NADP as acceptor"/>
    <property type="evidence" value="ECO:0007669"/>
    <property type="project" value="TreeGrafter"/>
</dbReference>
<dbReference type="AlphaFoldDB" id="A0A225D8F8"/>
<accession>A0A225D8F8</accession>
<dbReference type="InterPro" id="IPR020904">
    <property type="entry name" value="Sc_DH/Rdtase_CS"/>
</dbReference>
<comment type="caution">
    <text evidence="4">The sequence shown here is derived from an EMBL/GenBank/DDBJ whole genome shotgun (WGS) entry which is preliminary data.</text>
</comment>
<gene>
    <name evidence="4" type="ORF">FRUB_07000</name>
</gene>
<dbReference type="InterPro" id="IPR036291">
    <property type="entry name" value="NAD(P)-bd_dom_sf"/>
</dbReference>
<dbReference type="PANTHER" id="PTHR42760">
    <property type="entry name" value="SHORT-CHAIN DEHYDROGENASES/REDUCTASES FAMILY MEMBER"/>
    <property type="match status" value="1"/>
</dbReference>
<organism evidence="4 5">
    <name type="scientific">Fimbriiglobus ruber</name>
    <dbReference type="NCBI Taxonomy" id="1908690"/>
    <lineage>
        <taxon>Bacteria</taxon>
        <taxon>Pseudomonadati</taxon>
        <taxon>Planctomycetota</taxon>
        <taxon>Planctomycetia</taxon>
        <taxon>Gemmatales</taxon>
        <taxon>Gemmataceae</taxon>
        <taxon>Fimbriiglobus</taxon>
    </lineage>
</organism>
<comment type="similarity">
    <text evidence="1">Belongs to the short-chain dehydrogenases/reductases (SDR) family.</text>
</comment>
<evidence type="ECO:0000256" key="1">
    <source>
        <dbReference type="ARBA" id="ARBA00006484"/>
    </source>
</evidence>
<dbReference type="SUPFAM" id="SSF51735">
    <property type="entry name" value="NAD(P)-binding Rossmann-fold domains"/>
    <property type="match status" value="1"/>
</dbReference>
<feature type="domain" description="Ketoreductase" evidence="3">
    <location>
        <begin position="27"/>
        <end position="207"/>
    </location>
</feature>
<dbReference type="InterPro" id="IPR057326">
    <property type="entry name" value="KR_dom"/>
</dbReference>
<dbReference type="Proteomes" id="UP000214646">
    <property type="component" value="Unassembled WGS sequence"/>
</dbReference>
<dbReference type="FunFam" id="3.40.50.720:FF:000084">
    <property type="entry name" value="Short-chain dehydrogenase reductase"/>
    <property type="match status" value="1"/>
</dbReference>
<keyword evidence="5" id="KW-1185">Reference proteome</keyword>
<protein>
    <submittedName>
        <fullName evidence="4">3-oxoacyl-[acyl-carrier protein] reductase</fullName>
    </submittedName>
</protein>
<evidence type="ECO:0000313" key="4">
    <source>
        <dbReference type="EMBL" id="OWK37880.1"/>
    </source>
</evidence>
<dbReference type="InterPro" id="IPR002347">
    <property type="entry name" value="SDR_fam"/>
</dbReference>
<dbReference type="EMBL" id="NIDE01000014">
    <property type="protein sequence ID" value="OWK37880.1"/>
    <property type="molecule type" value="Genomic_DNA"/>
</dbReference>
<dbReference type="PRINTS" id="PR00081">
    <property type="entry name" value="GDHRDH"/>
</dbReference>
<proteinExistence type="inferred from homology"/>
<keyword evidence="2" id="KW-0560">Oxidoreductase</keyword>
<dbReference type="NCBIfam" id="NF005559">
    <property type="entry name" value="PRK07231.1"/>
    <property type="match status" value="1"/>
</dbReference>
<dbReference type="PANTHER" id="PTHR42760:SF133">
    <property type="entry name" value="3-OXOACYL-[ACYL-CARRIER-PROTEIN] REDUCTASE"/>
    <property type="match status" value="1"/>
</dbReference>
<evidence type="ECO:0000313" key="5">
    <source>
        <dbReference type="Proteomes" id="UP000214646"/>
    </source>
</evidence>
<dbReference type="Pfam" id="PF13561">
    <property type="entry name" value="adh_short_C2"/>
    <property type="match status" value="1"/>
</dbReference>
<sequence>MFARFPFHDKGTRPMLPGIKLFDLTGRVAIVTGGSKGLGLAMAAGLASAGADVALVSRHEDEARAAAAELARDFGRRAIGLRADVATPADVDAVVARVLADLGRIDILVNNAGINIRGPIESLTLEQFRQVQQVNVEGVWLASRAVVPHMKERKSGRIINLASTLGLVGLSERTPYTASKGAVVQMTRALALELAPFGITVNAICPGPFLTEMNLEGMKQYESQFAEKIVGATALKRWGELSEIQGAAIYLASDASSYTTGSLLTVDGGWTAQ</sequence>
<dbReference type="PRINTS" id="PR00080">
    <property type="entry name" value="SDRFAMILY"/>
</dbReference>
<dbReference type="SMART" id="SM00822">
    <property type="entry name" value="PKS_KR"/>
    <property type="match status" value="1"/>
</dbReference>
<name>A0A225D8F8_9BACT</name>
<evidence type="ECO:0000256" key="2">
    <source>
        <dbReference type="ARBA" id="ARBA00023002"/>
    </source>
</evidence>
<dbReference type="Gene3D" id="3.40.50.720">
    <property type="entry name" value="NAD(P)-binding Rossmann-like Domain"/>
    <property type="match status" value="1"/>
</dbReference>
<dbReference type="PROSITE" id="PS00061">
    <property type="entry name" value="ADH_SHORT"/>
    <property type="match status" value="1"/>
</dbReference>